<dbReference type="AlphaFoldDB" id="A0A5P2BWC2"/>
<dbReference type="RefSeq" id="WP_150216913.1">
    <property type="nucleotide sequence ID" value="NZ_CP029192.1"/>
</dbReference>
<evidence type="ECO:0000313" key="3">
    <source>
        <dbReference type="Proteomes" id="UP000322927"/>
    </source>
</evidence>
<proteinExistence type="predicted"/>
<evidence type="ECO:0000256" key="1">
    <source>
        <dbReference type="SAM" id="Phobius"/>
    </source>
</evidence>
<name>A0A5P2BWC2_STRVZ</name>
<feature type="transmembrane region" description="Helical" evidence="1">
    <location>
        <begin position="227"/>
        <end position="243"/>
    </location>
</feature>
<reference evidence="2 3" key="1">
    <citation type="submission" date="2018-05" db="EMBL/GenBank/DDBJ databases">
        <title>Streptomyces venezuelae.</title>
        <authorList>
            <person name="Kim W."/>
            <person name="Lee N."/>
            <person name="Cho B.-K."/>
        </authorList>
    </citation>
    <scope>NUCLEOTIDE SEQUENCE [LARGE SCALE GENOMIC DNA]</scope>
    <source>
        <strain evidence="2 3">ATCC 14584</strain>
    </source>
</reference>
<organism evidence="2 3">
    <name type="scientific">Streptomyces venezuelae</name>
    <dbReference type="NCBI Taxonomy" id="54571"/>
    <lineage>
        <taxon>Bacteria</taxon>
        <taxon>Bacillati</taxon>
        <taxon>Actinomycetota</taxon>
        <taxon>Actinomycetes</taxon>
        <taxon>Kitasatosporales</taxon>
        <taxon>Streptomycetaceae</taxon>
        <taxon>Streptomyces</taxon>
    </lineage>
</organism>
<accession>A0A5P2BWC2</accession>
<dbReference type="EMBL" id="CP029192">
    <property type="protein sequence ID" value="QES34785.1"/>
    <property type="molecule type" value="Genomic_DNA"/>
</dbReference>
<keyword evidence="1" id="KW-0472">Membrane</keyword>
<dbReference type="OrthoDB" id="4335487at2"/>
<sequence length="318" mass="33603">MGSPTEHPSLLPITHATLAADTRLLAVVRDIGARHGFDYTDDTATGALLRERRTAVRGAGNSAPGWLGALAIVAAACWPFAAAALPALADRSPAVRFGPAAFLLVLAVWLWVLVWRRWKRELLHPLLAGYREVLGAATACGAPVTQVPDWLVGRSESGTGKGVAPIPSYEHAGERGEAGAHTYTPTMDTRGAATSTPADPSIPIPVKSAAVSQYEARADEGGWHDEAGCVLLIAGGIGIGWGYTQQVPLGYLAGALIPLAIVTWLAGSRQGDEKRRLREEALAYVRALAAAQAAGARVPELSPQLRKLYAEECEEQKE</sequence>
<evidence type="ECO:0000313" key="2">
    <source>
        <dbReference type="EMBL" id="QES34785.1"/>
    </source>
</evidence>
<gene>
    <name evidence="2" type="ORF">DEJ48_16460</name>
</gene>
<feature type="transmembrane region" description="Helical" evidence="1">
    <location>
        <begin position="66"/>
        <end position="88"/>
    </location>
</feature>
<keyword evidence="1" id="KW-0812">Transmembrane</keyword>
<feature type="transmembrane region" description="Helical" evidence="1">
    <location>
        <begin position="249"/>
        <end position="267"/>
    </location>
</feature>
<keyword evidence="1" id="KW-1133">Transmembrane helix</keyword>
<protein>
    <submittedName>
        <fullName evidence="2">Uncharacterized protein</fullName>
    </submittedName>
</protein>
<feature type="transmembrane region" description="Helical" evidence="1">
    <location>
        <begin position="94"/>
        <end position="114"/>
    </location>
</feature>
<dbReference type="Proteomes" id="UP000322927">
    <property type="component" value="Chromosome"/>
</dbReference>